<dbReference type="Proteomes" id="UP000224974">
    <property type="component" value="Unassembled WGS sequence"/>
</dbReference>
<evidence type="ECO:0000313" key="2">
    <source>
        <dbReference type="EMBL" id="VFS47435.1"/>
    </source>
</evidence>
<accession>A0A2C6DL95</accession>
<evidence type="ECO:0000313" key="3">
    <source>
        <dbReference type="Proteomes" id="UP000224974"/>
    </source>
</evidence>
<keyword evidence="3" id="KW-1185">Reference proteome</keyword>
<dbReference type="EMBL" id="CAADJA010000002">
    <property type="protein sequence ID" value="VFS47435.1"/>
    <property type="molecule type" value="Genomic_DNA"/>
</dbReference>
<name>A0A2C6DL95_9GAMM</name>
<reference evidence="3" key="2">
    <citation type="submission" date="2017-09" db="EMBL/GenBank/DDBJ databases">
        <title>FDA dAtabase for Regulatory Grade micrObial Sequences (FDA-ARGOS): Supporting development and validation of Infectious Disease Dx tests.</title>
        <authorList>
            <person name="Minogue T."/>
            <person name="Wolcott M."/>
            <person name="Wasieloski L."/>
            <person name="Aguilar W."/>
            <person name="Moore D."/>
            <person name="Tallon L."/>
            <person name="Sadzewicz L."/>
            <person name="Ott S."/>
            <person name="Zhao X."/>
            <person name="Nagaraj S."/>
            <person name="Vavikolanu K."/>
            <person name="Aluvathingal J."/>
            <person name="Nadendla S."/>
            <person name="Sichtig H."/>
        </authorList>
    </citation>
    <scope>NUCLEOTIDE SEQUENCE [LARGE SCALE GENOMIC DNA]</scope>
    <source>
        <strain evidence="3">FDAARGOS_387</strain>
    </source>
</reference>
<dbReference type="STRING" id="1111728.GCA_000427805_01965"/>
<dbReference type="EMBL" id="PDDX01000001">
    <property type="protein sequence ID" value="PHI29225.1"/>
    <property type="molecule type" value="Genomic_DNA"/>
</dbReference>
<evidence type="ECO:0000313" key="1">
    <source>
        <dbReference type="EMBL" id="PHI29225.1"/>
    </source>
</evidence>
<dbReference type="AlphaFoldDB" id="A0A2C6DL95"/>
<organism evidence="1 3">
    <name type="scientific">Budvicia aquatica</name>
    <dbReference type="NCBI Taxonomy" id="82979"/>
    <lineage>
        <taxon>Bacteria</taxon>
        <taxon>Pseudomonadati</taxon>
        <taxon>Pseudomonadota</taxon>
        <taxon>Gammaproteobacteria</taxon>
        <taxon>Enterobacterales</taxon>
        <taxon>Budviciaceae</taxon>
        <taxon>Budvicia</taxon>
    </lineage>
</organism>
<proteinExistence type="predicted"/>
<reference evidence="1" key="1">
    <citation type="submission" date="2017-09" db="EMBL/GenBank/DDBJ databases">
        <title>FDA dAtabase for Regulatory Grade micrObial Sequences (FDA-ARGOS): Supporting development and validation of Infectious Disease Dx tests.</title>
        <authorList>
            <person name="Minogue T."/>
            <person name="Wolcott M."/>
            <person name="Wasieloski L."/>
            <person name="Aguilar W."/>
            <person name="Moore D."/>
            <person name="Tallon L.J."/>
            <person name="Sadzewicz L."/>
            <person name="Ott S."/>
            <person name="Zhao X."/>
            <person name="Nagaraj S."/>
            <person name="Vavikolanu K."/>
            <person name="Aluvathingal J."/>
            <person name="Nadendla S."/>
            <person name="Sichtig H."/>
        </authorList>
    </citation>
    <scope>NUCLEOTIDE SEQUENCE</scope>
    <source>
        <strain evidence="1">FDAARGOS_387</strain>
    </source>
</reference>
<protein>
    <submittedName>
        <fullName evidence="1">Uncharacterized protein</fullName>
    </submittedName>
</protein>
<reference evidence="2 4" key="3">
    <citation type="submission" date="2019-03" db="EMBL/GenBank/DDBJ databases">
        <authorList>
            <consortium name="Pathogen Informatics"/>
        </authorList>
    </citation>
    <scope>NUCLEOTIDE SEQUENCE [LARGE SCALE GENOMIC DNA]</scope>
    <source>
        <strain evidence="2 4">NCTC12282</strain>
    </source>
</reference>
<evidence type="ECO:0000313" key="4">
    <source>
        <dbReference type="Proteomes" id="UP000373449"/>
    </source>
</evidence>
<dbReference type="Proteomes" id="UP000373449">
    <property type="component" value="Unassembled WGS sequence"/>
</dbReference>
<sequence length="86" mass="9550">MQQTSLARLLARDQSGISNPVITITHGKRSEGWLTLPSGRTVAPRPSLITFTPEPIVFTNSLKIRFVKKARQCGLGFLFMSGVRHE</sequence>
<gene>
    <name evidence="1" type="ORF">CRN84_07780</name>
    <name evidence="2" type="ORF">NCTC12282_02371</name>
</gene>